<keyword evidence="2" id="KW-1133">Transmembrane helix</keyword>
<evidence type="ECO:0000313" key="3">
    <source>
        <dbReference type="EMBL" id="OUP59078.1"/>
    </source>
</evidence>
<feature type="compositionally biased region" description="Polar residues" evidence="1">
    <location>
        <begin position="1"/>
        <end position="17"/>
    </location>
</feature>
<feature type="compositionally biased region" description="Basic and acidic residues" evidence="1">
    <location>
        <begin position="20"/>
        <end position="36"/>
    </location>
</feature>
<evidence type="ECO:0008006" key="5">
    <source>
        <dbReference type="Google" id="ProtNLM"/>
    </source>
</evidence>
<gene>
    <name evidence="3" type="ORF">B5F15_06330</name>
</gene>
<feature type="transmembrane region" description="Helical" evidence="2">
    <location>
        <begin position="336"/>
        <end position="353"/>
    </location>
</feature>
<protein>
    <recommendedName>
        <fullName evidence="5">Phage tail tape measure protein</fullName>
    </recommendedName>
</protein>
<feature type="region of interest" description="Disordered" evidence="1">
    <location>
        <begin position="1"/>
        <end position="50"/>
    </location>
</feature>
<dbReference type="RefSeq" id="WP_087414766.1">
    <property type="nucleotide sequence ID" value="NZ_NFKL01000007.1"/>
</dbReference>
<name>A0A1Y4LR42_9FIRM</name>
<evidence type="ECO:0000256" key="1">
    <source>
        <dbReference type="SAM" id="MobiDB-lite"/>
    </source>
</evidence>
<organism evidence="3 4">
    <name type="scientific">Butyricicoccus pullicaecorum</name>
    <dbReference type="NCBI Taxonomy" id="501571"/>
    <lineage>
        <taxon>Bacteria</taxon>
        <taxon>Bacillati</taxon>
        <taxon>Bacillota</taxon>
        <taxon>Clostridia</taxon>
        <taxon>Eubacteriales</taxon>
        <taxon>Butyricicoccaceae</taxon>
        <taxon>Butyricicoccus</taxon>
    </lineage>
</organism>
<evidence type="ECO:0000313" key="4">
    <source>
        <dbReference type="Proteomes" id="UP000195326"/>
    </source>
</evidence>
<feature type="transmembrane region" description="Helical" evidence="2">
    <location>
        <begin position="392"/>
        <end position="410"/>
    </location>
</feature>
<sequence length="528" mass="54430">MADGNVTISTEIDNSGIESGLREMQTETRRAARSSDDISEGFDDAARRSSRSLDEIENGLNDLRSTVTNIAGAIGVAFSIGAIADFATGIVEETDELRGDLSLLEQNAIRAGVSLDVTSDAFQRLNTLSGEADSSVEAVSNLLAAGIPENKLQGAVEGLSNAVVMFPDTLKIESLADSLQETLATGQATGQFGELLDRLGIGAENFSAKLAMATTEAQKQDLILNVLNSGSLKGLYDGWAQANPELVEGRDSSMRLQMAMAGLAEQIQPIIADVTDLAAGVAEWVGANIDIEKFFQLVVSGVAALGSVKAIEMIKLLYAALDNFGTAAGLAQAKTALLAISIGALVYVGMQLAEAWDSMSDGQKVVAMLGLVTAAALAAAVAVGAFQSALTLGVAAVGIAAGIAAVLVAIKGAQSQVDAYNANMQTPNLQSGGQTFSNIPQLATGAVIPPNRRFTAVLGDQTNGRNLEAPESLIRQIVREESGGGSGGVDVTVNFTGSLSGLARYLAPKIEVAQKQRGTNLIKGGGAT</sequence>
<proteinExistence type="predicted"/>
<reference evidence="4" key="1">
    <citation type="submission" date="2017-04" db="EMBL/GenBank/DDBJ databases">
        <title>Function of individual gut microbiota members based on whole genome sequencing of pure cultures obtained from chicken caecum.</title>
        <authorList>
            <person name="Medvecky M."/>
            <person name="Cejkova D."/>
            <person name="Polansky O."/>
            <person name="Karasova D."/>
            <person name="Kubasova T."/>
            <person name="Cizek A."/>
            <person name="Rychlik I."/>
        </authorList>
    </citation>
    <scope>NUCLEOTIDE SEQUENCE [LARGE SCALE GENOMIC DNA]</scope>
    <source>
        <strain evidence="4">An179</strain>
    </source>
</reference>
<dbReference type="Proteomes" id="UP000195326">
    <property type="component" value="Unassembled WGS sequence"/>
</dbReference>
<dbReference type="EMBL" id="NFKL01000007">
    <property type="protein sequence ID" value="OUP59078.1"/>
    <property type="molecule type" value="Genomic_DNA"/>
</dbReference>
<dbReference type="AlphaFoldDB" id="A0A1Y4LR42"/>
<keyword evidence="2" id="KW-0472">Membrane</keyword>
<evidence type="ECO:0000256" key="2">
    <source>
        <dbReference type="SAM" id="Phobius"/>
    </source>
</evidence>
<comment type="caution">
    <text evidence="3">The sequence shown here is derived from an EMBL/GenBank/DDBJ whole genome shotgun (WGS) entry which is preliminary data.</text>
</comment>
<accession>A0A1Y4LR42</accession>
<keyword evidence="2" id="KW-0812">Transmembrane</keyword>
<feature type="transmembrane region" description="Helical" evidence="2">
    <location>
        <begin position="365"/>
        <end position="386"/>
    </location>
</feature>